<dbReference type="PROSITE" id="PS50926">
    <property type="entry name" value="TRAM"/>
    <property type="match status" value="1"/>
</dbReference>
<dbReference type="InterPro" id="IPR006638">
    <property type="entry name" value="Elp3/MiaA/NifB-like_rSAM"/>
</dbReference>
<dbReference type="SFLD" id="SFLDS00029">
    <property type="entry name" value="Radical_SAM"/>
    <property type="match status" value="1"/>
</dbReference>
<evidence type="ECO:0000313" key="15">
    <source>
        <dbReference type="EMBL" id="WNY25410.1"/>
    </source>
</evidence>
<accession>A0AA96V4J8</accession>
<comment type="similarity">
    <text evidence="2 11">Belongs to the methylthiotransferase family. CDKAL1 subfamily.</text>
</comment>
<evidence type="ECO:0000256" key="11">
    <source>
        <dbReference type="RuleBase" id="RU368081"/>
    </source>
</evidence>
<feature type="domain" description="Radical SAM core" evidence="14">
    <location>
        <begin position="166"/>
        <end position="412"/>
    </location>
</feature>
<comment type="function">
    <text evidence="1 11">Catalyzes the methylthiolation of N6-threonylcarbamoyladenosine (t(6)A), leading to the formation of 2-methylthio-N6-threonylcarbamoyladenosine (ms(2)t(6)A) at position 37 in tRNAs that read codons beginning with adenine.</text>
</comment>
<feature type="domain" description="TRAM" evidence="12">
    <location>
        <begin position="405"/>
        <end position="466"/>
    </location>
</feature>
<dbReference type="Pfam" id="PF01938">
    <property type="entry name" value="TRAM"/>
    <property type="match status" value="1"/>
</dbReference>
<protein>
    <recommendedName>
        <fullName evidence="11">tRNA-t(6)A37 methylthiotransferase</fullName>
        <ecNumber evidence="11">2.8.4.5</ecNumber>
    </recommendedName>
</protein>
<evidence type="ECO:0000256" key="4">
    <source>
        <dbReference type="ARBA" id="ARBA00022679"/>
    </source>
</evidence>
<dbReference type="InterPro" id="IPR013848">
    <property type="entry name" value="Methylthiotransferase_N"/>
</dbReference>
<dbReference type="InterPro" id="IPR023404">
    <property type="entry name" value="rSAM_horseshoe"/>
</dbReference>
<dbReference type="SUPFAM" id="SSF102114">
    <property type="entry name" value="Radical SAM enzymes"/>
    <property type="match status" value="1"/>
</dbReference>
<feature type="domain" description="MTTase N-terminal" evidence="13">
    <location>
        <begin position="1"/>
        <end position="110"/>
    </location>
</feature>
<evidence type="ECO:0000256" key="9">
    <source>
        <dbReference type="ARBA" id="ARBA00023014"/>
    </source>
</evidence>
<dbReference type="PROSITE" id="PS51449">
    <property type="entry name" value="MTTASE_N"/>
    <property type="match status" value="1"/>
</dbReference>
<comment type="cofactor">
    <cofactor evidence="11">
        <name>[4Fe-4S] cluster</name>
        <dbReference type="ChEBI" id="CHEBI:49883"/>
    </cofactor>
    <text evidence="11">Binds 1 or 2 [4Fe-4S] cluster. One cluster is coordinated with 3 cysteines and an exchangeable S-adenosyl-L-methionine.</text>
</comment>
<dbReference type="InterPro" id="IPR005839">
    <property type="entry name" value="Methylthiotransferase"/>
</dbReference>
<dbReference type="PANTHER" id="PTHR11918">
    <property type="entry name" value="RADICAL SAM PROTEINS"/>
    <property type="match status" value="1"/>
</dbReference>
<dbReference type="PROSITE" id="PS51918">
    <property type="entry name" value="RADICAL_SAM"/>
    <property type="match status" value="1"/>
</dbReference>
<dbReference type="SFLD" id="SFLDG01082">
    <property type="entry name" value="B12-binding_domain_containing"/>
    <property type="match status" value="1"/>
</dbReference>
<keyword evidence="7 11" id="KW-0479">Metal-binding</keyword>
<gene>
    <name evidence="15" type="primary">miaB_2</name>
    <name evidence="15" type="ORF">MsAc7_09600</name>
</gene>
<comment type="catalytic activity">
    <reaction evidence="10 11">
        <text>N(6)-L-threonylcarbamoyladenosine(37) in tRNA + (sulfur carrier)-SH + AH2 + 2 S-adenosyl-L-methionine = 2-methylsulfanyl-N(6)-L-threonylcarbamoyladenosine(37) in tRNA + (sulfur carrier)-H + 5'-deoxyadenosine + L-methionine + A + S-adenosyl-L-homocysteine + 2 H(+)</text>
        <dbReference type="Rhea" id="RHEA:37075"/>
        <dbReference type="Rhea" id="RHEA-COMP:10163"/>
        <dbReference type="Rhea" id="RHEA-COMP:11092"/>
        <dbReference type="Rhea" id="RHEA-COMP:14737"/>
        <dbReference type="Rhea" id="RHEA-COMP:14739"/>
        <dbReference type="ChEBI" id="CHEBI:13193"/>
        <dbReference type="ChEBI" id="CHEBI:15378"/>
        <dbReference type="ChEBI" id="CHEBI:17319"/>
        <dbReference type="ChEBI" id="CHEBI:17499"/>
        <dbReference type="ChEBI" id="CHEBI:29917"/>
        <dbReference type="ChEBI" id="CHEBI:57844"/>
        <dbReference type="ChEBI" id="CHEBI:57856"/>
        <dbReference type="ChEBI" id="CHEBI:59789"/>
        <dbReference type="ChEBI" id="CHEBI:64428"/>
        <dbReference type="ChEBI" id="CHEBI:74418"/>
        <dbReference type="ChEBI" id="CHEBI:74420"/>
        <dbReference type="EC" id="2.8.4.5"/>
    </reaction>
</comment>
<dbReference type="FunFam" id="3.80.30.20:FF:000002">
    <property type="entry name" value="threonylcarbamoyladenosine tRNA methylthiotransferase isoform X2"/>
    <property type="match status" value="1"/>
</dbReference>
<name>A0AA96V4J8_9EURY</name>
<keyword evidence="9 11" id="KW-0411">Iron-sulfur</keyword>
<dbReference type="CDD" id="cd01335">
    <property type="entry name" value="Radical_SAM"/>
    <property type="match status" value="1"/>
</dbReference>
<keyword evidence="4 11" id="KW-0808">Transferase</keyword>
<evidence type="ECO:0000259" key="12">
    <source>
        <dbReference type="PROSITE" id="PS50926"/>
    </source>
</evidence>
<dbReference type="GO" id="GO:0051539">
    <property type="term" value="F:4 iron, 4 sulfur cluster binding"/>
    <property type="evidence" value="ECO:0007669"/>
    <property type="project" value="UniProtKB-UniRule"/>
</dbReference>
<dbReference type="EMBL" id="CP131060">
    <property type="protein sequence ID" value="WNY25410.1"/>
    <property type="molecule type" value="Genomic_DNA"/>
</dbReference>
<keyword evidence="6 11" id="KW-0819">tRNA processing</keyword>
<evidence type="ECO:0000256" key="5">
    <source>
        <dbReference type="ARBA" id="ARBA00022691"/>
    </source>
</evidence>
<keyword evidence="3 11" id="KW-0004">4Fe-4S</keyword>
<dbReference type="EC" id="2.8.4.5" evidence="11"/>
<organism evidence="15 16">
    <name type="scientific">Methanolapillus millepedarum</name>
    <dbReference type="NCBI Taxonomy" id="3028296"/>
    <lineage>
        <taxon>Archaea</taxon>
        <taxon>Methanobacteriati</taxon>
        <taxon>Methanobacteriota</taxon>
        <taxon>Stenosarchaea group</taxon>
        <taxon>Methanomicrobia</taxon>
        <taxon>Methanosarcinales</taxon>
        <taxon>Methanosarcinaceae</taxon>
        <taxon>Methanolapillus</taxon>
    </lineage>
</organism>
<dbReference type="GO" id="GO:0046872">
    <property type="term" value="F:metal ion binding"/>
    <property type="evidence" value="ECO:0007669"/>
    <property type="project" value="UniProtKB-UniRule"/>
</dbReference>
<evidence type="ECO:0000313" key="16">
    <source>
        <dbReference type="Proteomes" id="UP001303587"/>
    </source>
</evidence>
<dbReference type="InterPro" id="IPR058240">
    <property type="entry name" value="rSAM_sf"/>
</dbReference>
<evidence type="ECO:0000256" key="2">
    <source>
        <dbReference type="ARBA" id="ARBA00008616"/>
    </source>
</evidence>
<dbReference type="Proteomes" id="UP001303587">
    <property type="component" value="Chromosome"/>
</dbReference>
<evidence type="ECO:0000259" key="14">
    <source>
        <dbReference type="PROSITE" id="PS51918"/>
    </source>
</evidence>
<keyword evidence="8 11" id="KW-0408">Iron</keyword>
<dbReference type="GeneID" id="89230068"/>
<dbReference type="RefSeq" id="WP_338101785.1">
    <property type="nucleotide sequence ID" value="NZ_CP131060.1"/>
</dbReference>
<reference evidence="15 16" key="1">
    <citation type="submission" date="2023-07" db="EMBL/GenBank/DDBJ databases">
        <title>Closed genoem sequence of Methanosarcinaceae archaeon Ac7.</title>
        <authorList>
            <person name="Poehlein A."/>
            <person name="Protasov E."/>
            <person name="Platt K."/>
            <person name="Reeh H."/>
            <person name="Daniel R."/>
            <person name="Brune A."/>
        </authorList>
    </citation>
    <scope>NUCLEOTIDE SEQUENCE [LARGE SCALE GENOMIC DNA]</scope>
    <source>
        <strain evidence="15 16">Ac7</strain>
    </source>
</reference>
<evidence type="ECO:0000256" key="3">
    <source>
        <dbReference type="ARBA" id="ARBA00022485"/>
    </source>
</evidence>
<dbReference type="Pfam" id="PF04055">
    <property type="entry name" value="Radical_SAM"/>
    <property type="match status" value="1"/>
</dbReference>
<dbReference type="InterPro" id="IPR038135">
    <property type="entry name" value="Methylthiotransferase_N_sf"/>
</dbReference>
<evidence type="ECO:0000256" key="8">
    <source>
        <dbReference type="ARBA" id="ARBA00023004"/>
    </source>
</evidence>
<evidence type="ECO:0000259" key="13">
    <source>
        <dbReference type="PROSITE" id="PS51449"/>
    </source>
</evidence>
<dbReference type="Gene3D" id="3.40.50.12160">
    <property type="entry name" value="Methylthiotransferase, N-terminal domain"/>
    <property type="match status" value="1"/>
</dbReference>
<dbReference type="PANTHER" id="PTHR11918:SF45">
    <property type="entry name" value="THREONYLCARBAMOYLADENOSINE TRNA METHYLTHIOTRANSFERASE"/>
    <property type="match status" value="1"/>
</dbReference>
<dbReference type="NCBIfam" id="TIGR00089">
    <property type="entry name" value="MiaB/RimO family radical SAM methylthiotransferase"/>
    <property type="match status" value="1"/>
</dbReference>
<evidence type="ECO:0000256" key="10">
    <source>
        <dbReference type="ARBA" id="ARBA00051661"/>
    </source>
</evidence>
<dbReference type="Gene3D" id="3.80.30.20">
    <property type="entry name" value="tm_1862 like domain"/>
    <property type="match status" value="1"/>
</dbReference>
<dbReference type="AlphaFoldDB" id="A0AA96V4J8"/>
<evidence type="ECO:0000256" key="1">
    <source>
        <dbReference type="ARBA" id="ARBA00002399"/>
    </source>
</evidence>
<dbReference type="SMART" id="SM00729">
    <property type="entry name" value="Elp3"/>
    <property type="match status" value="1"/>
</dbReference>
<dbReference type="NCBIfam" id="TIGR01578">
    <property type="entry name" value="MiaB-like-B"/>
    <property type="match status" value="1"/>
</dbReference>
<dbReference type="InterPro" id="IPR007197">
    <property type="entry name" value="rSAM"/>
</dbReference>
<evidence type="ECO:0000256" key="6">
    <source>
        <dbReference type="ARBA" id="ARBA00022694"/>
    </source>
</evidence>
<evidence type="ECO:0000256" key="7">
    <source>
        <dbReference type="ARBA" id="ARBA00022723"/>
    </source>
</evidence>
<sequence length="468" mass="52207">MKIYFETFGCSANQASAETMLGIIRSMGFEISTEADAQVYVCNTCTVKYTTEQKILHKIRSFGDSGRYVVVSGCMPEVQLDLILNANPEAYVLGINSVADLKNVLLRIHADLLFRNGSNYSSVSDSGFVSGFVSRSVSDSALESFSSPIRIFSKSPDGFLNLPKVRYNSNIHICQISTGCNFGCSYCIVKLARGNLISFPPEEIVSDISAAVAEGCSEIWLTSQDDSQYGMDFKSDSPSFGIRLPELLSMIVQIPGNFKIRVGMMNPFSVLPILPRLVDAFSDPKIFKFLHLPIQSASENVLKTMNRRHKMVDVDFIIQTFQERFPDLTLFTDVIVGFCGESDDDFQKTVDWVKKYRPAKVNISKYSPRPGTKAFGLRNLDSRILTQRSKLLSEITDQIKLEDKNKRIGKIENVFVSKYGKESGVMARTDDYKPVVINQTDLKPGDMATVRIVDATPGYFIGELVRSK</sequence>
<dbReference type="InterPro" id="IPR002792">
    <property type="entry name" value="TRAM_dom"/>
</dbReference>
<proteinExistence type="inferred from homology"/>
<dbReference type="GO" id="GO:0035598">
    <property type="term" value="F:tRNA (N(6)-L-threonylcarbamoyladenosine(37)-C(2))-methylthiotransferase activity"/>
    <property type="evidence" value="ECO:0007669"/>
    <property type="project" value="UniProtKB-UniRule"/>
</dbReference>
<keyword evidence="16" id="KW-1185">Reference proteome</keyword>
<keyword evidence="5 11" id="KW-0949">S-adenosyl-L-methionine</keyword>
<dbReference type="Pfam" id="PF00919">
    <property type="entry name" value="UPF0004"/>
    <property type="match status" value="1"/>
</dbReference>
<dbReference type="InterPro" id="IPR006466">
    <property type="entry name" value="MiaB-like_arc_euk"/>
</dbReference>